<evidence type="ECO:0000313" key="2">
    <source>
        <dbReference type="Proteomes" id="UP001368500"/>
    </source>
</evidence>
<keyword evidence="2" id="KW-1185">Reference proteome</keyword>
<dbReference type="Proteomes" id="UP001368500">
    <property type="component" value="Unassembled WGS sequence"/>
</dbReference>
<protein>
    <submittedName>
        <fullName evidence="1">Uncharacterized protein</fullName>
    </submittedName>
</protein>
<organism evidence="1 2">
    <name type="scientific">Pseudaquabacterium rugosum</name>
    <dbReference type="NCBI Taxonomy" id="2984194"/>
    <lineage>
        <taxon>Bacteria</taxon>
        <taxon>Pseudomonadati</taxon>
        <taxon>Pseudomonadota</taxon>
        <taxon>Betaproteobacteria</taxon>
        <taxon>Burkholderiales</taxon>
        <taxon>Sphaerotilaceae</taxon>
        <taxon>Pseudaquabacterium</taxon>
    </lineage>
</organism>
<name>A0ABU9BFH9_9BURK</name>
<proteinExistence type="predicted"/>
<evidence type="ECO:0000313" key="1">
    <source>
        <dbReference type="EMBL" id="MEK8028690.1"/>
    </source>
</evidence>
<sequence length="51" mass="5439">MNAQPRGGPAGWTCGSARHAVQAIVAGRRDKQAVWSVNIDDSYHEETESAG</sequence>
<accession>A0ABU9BFH9</accession>
<dbReference type="EMBL" id="JBBUTF010000028">
    <property type="protein sequence ID" value="MEK8028690.1"/>
    <property type="molecule type" value="Genomic_DNA"/>
</dbReference>
<dbReference type="RefSeq" id="WP_341376477.1">
    <property type="nucleotide sequence ID" value="NZ_JBBUTF010000028.1"/>
</dbReference>
<reference evidence="1 2" key="1">
    <citation type="submission" date="2024-04" db="EMBL/GenBank/DDBJ databases">
        <title>Novel species of the genus Ideonella isolated from streams.</title>
        <authorList>
            <person name="Lu H."/>
        </authorList>
    </citation>
    <scope>NUCLEOTIDE SEQUENCE [LARGE SCALE GENOMIC DNA]</scope>
    <source>
        <strain evidence="1 2">BYS139W</strain>
    </source>
</reference>
<comment type="caution">
    <text evidence="1">The sequence shown here is derived from an EMBL/GenBank/DDBJ whole genome shotgun (WGS) entry which is preliminary data.</text>
</comment>
<gene>
    <name evidence="1" type="ORF">AACH11_22250</name>
</gene>